<dbReference type="RefSeq" id="WP_163674610.1">
    <property type="nucleotide sequence ID" value="NZ_JAAIYP010000008.1"/>
</dbReference>
<accession>A0A7C9QRS2</accession>
<sequence length="88" mass="9234">MILARATVQAHRMLGAAIEKAREAGIADPESLIAVYIAEIAKAKATEEARHAAMTAAAEEHGVDPASVQSAYIAATPKPKRQVRGGEK</sequence>
<evidence type="ECO:0000313" key="2">
    <source>
        <dbReference type="Proteomes" id="UP000480684"/>
    </source>
</evidence>
<dbReference type="EMBL" id="JAAIYP010000008">
    <property type="protein sequence ID" value="NFV79005.1"/>
    <property type="molecule type" value="Genomic_DNA"/>
</dbReference>
<organism evidence="1 2">
    <name type="scientific">Magnetospirillum aberrantis SpK</name>
    <dbReference type="NCBI Taxonomy" id="908842"/>
    <lineage>
        <taxon>Bacteria</taxon>
        <taxon>Pseudomonadati</taxon>
        <taxon>Pseudomonadota</taxon>
        <taxon>Alphaproteobacteria</taxon>
        <taxon>Rhodospirillales</taxon>
        <taxon>Rhodospirillaceae</taxon>
        <taxon>Magnetospirillum</taxon>
    </lineage>
</organism>
<proteinExistence type="predicted"/>
<keyword evidence="2" id="KW-1185">Reference proteome</keyword>
<reference evidence="1 2" key="1">
    <citation type="submission" date="2020-02" db="EMBL/GenBank/DDBJ databases">
        <authorList>
            <person name="Dziuba M."/>
            <person name="Kuznetsov B."/>
            <person name="Mardanov A."/>
            <person name="Ravin N."/>
            <person name="Grouzdev D."/>
        </authorList>
    </citation>
    <scope>NUCLEOTIDE SEQUENCE [LARGE SCALE GENOMIC DNA]</scope>
    <source>
        <strain evidence="1 2">SpK</strain>
    </source>
</reference>
<name>A0A7C9QRS2_9PROT</name>
<comment type="caution">
    <text evidence="1">The sequence shown here is derived from an EMBL/GenBank/DDBJ whole genome shotgun (WGS) entry which is preliminary data.</text>
</comment>
<dbReference type="AlphaFoldDB" id="A0A7C9QRS2"/>
<protein>
    <submittedName>
        <fullName evidence="1">Uncharacterized protein</fullName>
    </submittedName>
</protein>
<dbReference type="Proteomes" id="UP000480684">
    <property type="component" value="Unassembled WGS sequence"/>
</dbReference>
<gene>
    <name evidence="1" type="ORF">G4223_02605</name>
</gene>
<evidence type="ECO:0000313" key="1">
    <source>
        <dbReference type="EMBL" id="NFV79005.1"/>
    </source>
</evidence>